<gene>
    <name evidence="3" type="ORF">JBS370_LOCUS17801</name>
    <name evidence="2" type="ORF">ZHD862_LOCUS24540</name>
</gene>
<evidence type="ECO:0000313" key="4">
    <source>
        <dbReference type="Proteomes" id="UP000663836"/>
    </source>
</evidence>
<dbReference type="Proteomes" id="UP000663864">
    <property type="component" value="Unassembled WGS sequence"/>
</dbReference>
<dbReference type="Proteomes" id="UP000663836">
    <property type="component" value="Unassembled WGS sequence"/>
</dbReference>
<name>A0A819E391_9BILA</name>
<accession>A0A819E391</accession>
<dbReference type="EMBL" id="CAJOBD010001949">
    <property type="protein sequence ID" value="CAF3843496.1"/>
    <property type="molecule type" value="Genomic_DNA"/>
</dbReference>
<sequence length="85" mass="9869">MAEGGGSSRRDGKRYTDLSNEPDKPLPPLQKFTNQPVPQLQDAVKSIHKITKKAVHHVLIDFSKYQPEFRKFDNIEQWCFAVHMF</sequence>
<evidence type="ECO:0000313" key="2">
    <source>
        <dbReference type="EMBL" id="CAF1234406.1"/>
    </source>
</evidence>
<evidence type="ECO:0000313" key="3">
    <source>
        <dbReference type="EMBL" id="CAF3843496.1"/>
    </source>
</evidence>
<comment type="caution">
    <text evidence="3">The sequence shown here is derived from an EMBL/GenBank/DDBJ whole genome shotgun (WGS) entry which is preliminary data.</text>
</comment>
<dbReference type="AlphaFoldDB" id="A0A819E391"/>
<evidence type="ECO:0000256" key="1">
    <source>
        <dbReference type="SAM" id="MobiDB-lite"/>
    </source>
</evidence>
<feature type="region of interest" description="Disordered" evidence="1">
    <location>
        <begin position="1"/>
        <end position="35"/>
    </location>
</feature>
<feature type="compositionally biased region" description="Basic and acidic residues" evidence="1">
    <location>
        <begin position="8"/>
        <end position="24"/>
    </location>
</feature>
<protein>
    <submittedName>
        <fullName evidence="3">Uncharacterized protein</fullName>
    </submittedName>
</protein>
<reference evidence="3" key="1">
    <citation type="submission" date="2021-02" db="EMBL/GenBank/DDBJ databases">
        <authorList>
            <person name="Nowell W R."/>
        </authorList>
    </citation>
    <scope>NUCLEOTIDE SEQUENCE</scope>
</reference>
<organism evidence="3 4">
    <name type="scientific">Rotaria sordida</name>
    <dbReference type="NCBI Taxonomy" id="392033"/>
    <lineage>
        <taxon>Eukaryota</taxon>
        <taxon>Metazoa</taxon>
        <taxon>Spiralia</taxon>
        <taxon>Gnathifera</taxon>
        <taxon>Rotifera</taxon>
        <taxon>Eurotatoria</taxon>
        <taxon>Bdelloidea</taxon>
        <taxon>Philodinida</taxon>
        <taxon>Philodinidae</taxon>
        <taxon>Rotaria</taxon>
    </lineage>
</organism>
<proteinExistence type="predicted"/>
<dbReference type="EMBL" id="CAJNOT010001675">
    <property type="protein sequence ID" value="CAF1234406.1"/>
    <property type="molecule type" value="Genomic_DNA"/>
</dbReference>